<feature type="coiled-coil region" evidence="1">
    <location>
        <begin position="598"/>
        <end position="653"/>
    </location>
</feature>
<evidence type="ECO:0000313" key="2">
    <source>
        <dbReference type="EMBL" id="MBB3862285.1"/>
    </source>
</evidence>
<evidence type="ECO:0000256" key="1">
    <source>
        <dbReference type="SAM" id="Coils"/>
    </source>
</evidence>
<accession>A0A7W5ZYC6</accession>
<proteinExistence type="predicted"/>
<dbReference type="SUPFAM" id="SSF52540">
    <property type="entry name" value="P-loop containing nucleoside triphosphate hydrolases"/>
    <property type="match status" value="1"/>
</dbReference>
<dbReference type="Proteomes" id="UP000562395">
    <property type="component" value="Unassembled WGS sequence"/>
</dbReference>
<keyword evidence="1" id="KW-0175">Coiled coil</keyword>
<keyword evidence="3" id="KW-1185">Reference proteome</keyword>
<dbReference type="Gene3D" id="3.40.50.300">
    <property type="entry name" value="P-loop containing nucleotide triphosphate hydrolases"/>
    <property type="match status" value="2"/>
</dbReference>
<name>A0A7W5ZYC6_9SPHN</name>
<organism evidence="2 3">
    <name type="scientific">Novosphingobium hassiacum</name>
    <dbReference type="NCBI Taxonomy" id="173676"/>
    <lineage>
        <taxon>Bacteria</taxon>
        <taxon>Pseudomonadati</taxon>
        <taxon>Pseudomonadota</taxon>
        <taxon>Alphaproteobacteria</taxon>
        <taxon>Sphingomonadales</taxon>
        <taxon>Sphingomonadaceae</taxon>
        <taxon>Novosphingobium</taxon>
    </lineage>
</organism>
<dbReference type="GO" id="GO:0004527">
    <property type="term" value="F:exonuclease activity"/>
    <property type="evidence" value="ECO:0007669"/>
    <property type="project" value="UniProtKB-KW"/>
</dbReference>
<evidence type="ECO:0000313" key="3">
    <source>
        <dbReference type="Proteomes" id="UP000562395"/>
    </source>
</evidence>
<reference evidence="2 3" key="1">
    <citation type="submission" date="2020-08" db="EMBL/GenBank/DDBJ databases">
        <title>Genomic Encyclopedia of Type Strains, Phase IV (KMG-IV): sequencing the most valuable type-strain genomes for metagenomic binning, comparative biology and taxonomic classification.</title>
        <authorList>
            <person name="Goeker M."/>
        </authorList>
    </citation>
    <scope>NUCLEOTIDE SEQUENCE [LARGE SCALE GENOMIC DNA]</scope>
    <source>
        <strain evidence="2 3">DSM 14552</strain>
    </source>
</reference>
<dbReference type="PANTHER" id="PTHR32114">
    <property type="entry name" value="ABC TRANSPORTER ABCH.3"/>
    <property type="match status" value="1"/>
</dbReference>
<protein>
    <submittedName>
        <fullName evidence="2">Exonuclease SbcC</fullName>
    </submittedName>
</protein>
<sequence>MTEVTLQFELGTKRYYVRRCPDQPRPKTRGEGQTMQPHAAWLFDVSSVAIDDVSPDCCGVPLAERKVGDVARLVEELLGYGAQQFRQIVLLPQGRFERFLVSNSKDRLEILRELFDVSLYRKLTEKLKVDAADIRREIEDGYRLNGQRLAAEGFASSDELRAGIASALEQYELSQLAVAETSAVLTLANNAFAAAVSQEKLFVEVEAAGAALEQLEGKLLEFDAVRARKSRAELARRMADLDSSLTDARKRHAAAVTAKASASDAEVHARDAASAAIALLADLRSQEHEIETLARKVDEMGRHKQVLVDSAERLTEHEKALGALDSAKQGHDQAALDQQQAERTFEEKSAAFAAAQRDALERQGLIGRRDKLKIELDGAHAHLSATQALEKAQAEYDAAAAAALDAQTRYHHAGEEEAARESDYISAQASVLAERLEDGVPCPVCGGSDHPQPAHGTGDAGLLEKAWRGAQSASIAAAKIDREAQSRASSTKATLEARQATVSDLVVPQRGISEIDTEYQHALAAIEKLGGVADVTLLAKEVDELRDRKLTAATKLQQANSTLGDATTAEALSRQGYADRIASVPETLRDATVLQAAIDAARADLDRRKKAIADALEQQQSSQAARIKAEAVLQNASASLNDCADAVERKQAEFESRLIELGISEDAYRAAIPDIDLIGELEGSIVEFDKDLAAARGRQIAARNAVGSAQRPAMEPFRLSCNQAQATANDASRHSAEAQQKHRSLLELQTSLADELKNLQSLEQSSGSLRGLAEAFDGQNELRTTLETFAIGAMFDQVLEAANLRLDPMTGGRYRFERDTVSVGGRSKRGLDVRVHDIQTGRAREIITLSGGETFIAALSLALGLSDVVEMTHGAIRLDTIFIDEGFGSLDTENDAGTLDQVLQVLQDIVGDRRSVGLISHVPLVQQAVPNGFSVRKGVNGSVIESRLQ</sequence>
<dbReference type="EMBL" id="JACICY010000012">
    <property type="protein sequence ID" value="MBB3862285.1"/>
    <property type="molecule type" value="Genomic_DNA"/>
</dbReference>
<dbReference type="Pfam" id="PF13558">
    <property type="entry name" value="SbcC_Walker_B"/>
    <property type="match status" value="1"/>
</dbReference>
<keyword evidence="2" id="KW-0269">Exonuclease</keyword>
<dbReference type="AlphaFoldDB" id="A0A7W5ZYC6"/>
<gene>
    <name evidence="2" type="ORF">GGQ88_003585</name>
</gene>
<keyword evidence="2" id="KW-0540">Nuclease</keyword>
<dbReference type="PANTHER" id="PTHR32114:SF2">
    <property type="entry name" value="ABC TRANSPORTER ABCH.3"/>
    <property type="match status" value="1"/>
</dbReference>
<dbReference type="InterPro" id="IPR027417">
    <property type="entry name" value="P-loop_NTPase"/>
</dbReference>
<comment type="caution">
    <text evidence="2">The sequence shown here is derived from an EMBL/GenBank/DDBJ whole genome shotgun (WGS) entry which is preliminary data.</text>
</comment>
<keyword evidence="2" id="KW-0378">Hydrolase</keyword>
<feature type="coiled-coil region" evidence="1">
    <location>
        <begin position="721"/>
        <end position="765"/>
    </location>
</feature>